<evidence type="ECO:0000256" key="1">
    <source>
        <dbReference type="SAM" id="MobiDB-lite"/>
    </source>
</evidence>
<reference evidence="3" key="1">
    <citation type="submission" date="2025-08" db="UniProtKB">
        <authorList>
            <consortium name="RefSeq"/>
        </authorList>
    </citation>
    <scope>IDENTIFICATION</scope>
    <source>
        <tissue evidence="3">Liver</tissue>
    </source>
</reference>
<feature type="region of interest" description="Disordered" evidence="1">
    <location>
        <begin position="57"/>
        <end position="85"/>
    </location>
</feature>
<gene>
    <name evidence="3" type="primary">LOC121141962</name>
</gene>
<sequence>MLRVRQRRKHSTDCLVHTRMQGTFKNCGEGEQVQKSPSLSVLRSHATVARLKMKGGGFGVKIKPGPPTRIQKQRNTPGTPYAPSDWVPSDASCTGAISTPASSPLSALPPSFCSVLVGRSEEGCAGHSPSLFPRLHLEHQRSSTCSLPSPTLAAVGPGRAGLHRASFLPPVADVATLLPRPTGSGSLILRTLVCPGTTCMSCALGGQNWVSETYEIKLQTIMSHHVVVGNQTWVLWKIRQSF</sequence>
<dbReference type="GeneID" id="121141962"/>
<evidence type="ECO:0000313" key="2">
    <source>
        <dbReference type="Proteomes" id="UP000886700"/>
    </source>
</evidence>
<accession>A0ABM2XW19</accession>
<proteinExistence type="predicted"/>
<organism evidence="2 3">
    <name type="scientific">Mesocricetus auratus</name>
    <name type="common">Golden hamster</name>
    <dbReference type="NCBI Taxonomy" id="10036"/>
    <lineage>
        <taxon>Eukaryota</taxon>
        <taxon>Metazoa</taxon>
        <taxon>Chordata</taxon>
        <taxon>Craniata</taxon>
        <taxon>Vertebrata</taxon>
        <taxon>Euteleostomi</taxon>
        <taxon>Mammalia</taxon>
        <taxon>Eutheria</taxon>
        <taxon>Euarchontoglires</taxon>
        <taxon>Glires</taxon>
        <taxon>Rodentia</taxon>
        <taxon>Myomorpha</taxon>
        <taxon>Muroidea</taxon>
        <taxon>Cricetidae</taxon>
        <taxon>Cricetinae</taxon>
        <taxon>Mesocricetus</taxon>
    </lineage>
</organism>
<protein>
    <submittedName>
        <fullName evidence="3">Uncharacterized protein LOC121141962</fullName>
    </submittedName>
</protein>
<name>A0ABM2XW19_MESAU</name>
<dbReference type="RefSeq" id="XP_040606856.1">
    <property type="nucleotide sequence ID" value="XM_040750922.1"/>
</dbReference>
<keyword evidence="2" id="KW-1185">Reference proteome</keyword>
<evidence type="ECO:0000313" key="3">
    <source>
        <dbReference type="RefSeq" id="XP_040606856.1"/>
    </source>
</evidence>
<dbReference type="Proteomes" id="UP000886700">
    <property type="component" value="Unplaced"/>
</dbReference>